<dbReference type="Gene3D" id="4.10.60.10">
    <property type="entry name" value="Zinc finger, CCHC-type"/>
    <property type="match status" value="1"/>
</dbReference>
<sequence length="93" mass="11072">MSYVDEVYKLETMYNVWRHVFPPVPDERKWPPVSLAPFKLLPDRELHLKPKGRPCLTKIRTNMDIREIANQQKLCKWCRNPGHISRSCPNRNS</sequence>
<evidence type="ECO:0000313" key="3">
    <source>
        <dbReference type="EMBL" id="KAH1055538.1"/>
    </source>
</evidence>
<protein>
    <recommendedName>
        <fullName evidence="2">CCHC-type domain-containing protein</fullName>
    </recommendedName>
</protein>
<keyword evidence="4" id="KW-1185">Reference proteome</keyword>
<dbReference type="PROSITE" id="PS50158">
    <property type="entry name" value="ZF_CCHC"/>
    <property type="match status" value="1"/>
</dbReference>
<evidence type="ECO:0000259" key="2">
    <source>
        <dbReference type="PROSITE" id="PS50158"/>
    </source>
</evidence>
<keyword evidence="1" id="KW-0862">Zinc</keyword>
<proteinExistence type="predicted"/>
<dbReference type="InterPro" id="IPR001878">
    <property type="entry name" value="Znf_CCHC"/>
</dbReference>
<feature type="domain" description="CCHC-type" evidence="2">
    <location>
        <begin position="75"/>
        <end position="90"/>
    </location>
</feature>
<organism evidence="3 4">
    <name type="scientific">Gossypium stocksii</name>
    <dbReference type="NCBI Taxonomy" id="47602"/>
    <lineage>
        <taxon>Eukaryota</taxon>
        <taxon>Viridiplantae</taxon>
        <taxon>Streptophyta</taxon>
        <taxon>Embryophyta</taxon>
        <taxon>Tracheophyta</taxon>
        <taxon>Spermatophyta</taxon>
        <taxon>Magnoliopsida</taxon>
        <taxon>eudicotyledons</taxon>
        <taxon>Gunneridae</taxon>
        <taxon>Pentapetalae</taxon>
        <taxon>rosids</taxon>
        <taxon>malvids</taxon>
        <taxon>Malvales</taxon>
        <taxon>Malvaceae</taxon>
        <taxon>Malvoideae</taxon>
        <taxon>Gossypium</taxon>
    </lineage>
</organism>
<dbReference type="GO" id="GO:0008270">
    <property type="term" value="F:zinc ion binding"/>
    <property type="evidence" value="ECO:0007669"/>
    <property type="project" value="UniProtKB-KW"/>
</dbReference>
<accession>A0A9D3ZPF6</accession>
<dbReference type="EMBL" id="JAIQCV010000010">
    <property type="protein sequence ID" value="KAH1055538.1"/>
    <property type="molecule type" value="Genomic_DNA"/>
</dbReference>
<dbReference type="Proteomes" id="UP000828251">
    <property type="component" value="Unassembled WGS sequence"/>
</dbReference>
<name>A0A9D3ZPF6_9ROSI</name>
<reference evidence="3 4" key="1">
    <citation type="journal article" date="2021" name="Plant Biotechnol. J.">
        <title>Multi-omics assisted identification of the key and species-specific regulatory components of drought-tolerant mechanisms in Gossypium stocksii.</title>
        <authorList>
            <person name="Yu D."/>
            <person name="Ke L."/>
            <person name="Zhang D."/>
            <person name="Wu Y."/>
            <person name="Sun Y."/>
            <person name="Mei J."/>
            <person name="Sun J."/>
            <person name="Sun Y."/>
        </authorList>
    </citation>
    <scope>NUCLEOTIDE SEQUENCE [LARGE SCALE GENOMIC DNA]</scope>
    <source>
        <strain evidence="4">cv. E1</strain>
        <tissue evidence="3">Leaf</tissue>
    </source>
</reference>
<gene>
    <name evidence="3" type="ORF">J1N35_033603</name>
</gene>
<dbReference type="AlphaFoldDB" id="A0A9D3ZPF6"/>
<keyword evidence="1" id="KW-0863">Zinc-finger</keyword>
<dbReference type="SUPFAM" id="SSF57756">
    <property type="entry name" value="Retrovirus zinc finger-like domains"/>
    <property type="match status" value="1"/>
</dbReference>
<keyword evidence="1" id="KW-0479">Metal-binding</keyword>
<dbReference type="InterPro" id="IPR036875">
    <property type="entry name" value="Znf_CCHC_sf"/>
</dbReference>
<dbReference type="GO" id="GO:0003676">
    <property type="term" value="F:nucleic acid binding"/>
    <property type="evidence" value="ECO:0007669"/>
    <property type="project" value="InterPro"/>
</dbReference>
<comment type="caution">
    <text evidence="3">The sequence shown here is derived from an EMBL/GenBank/DDBJ whole genome shotgun (WGS) entry which is preliminary data.</text>
</comment>
<evidence type="ECO:0000256" key="1">
    <source>
        <dbReference type="PROSITE-ProRule" id="PRU00047"/>
    </source>
</evidence>
<evidence type="ECO:0000313" key="4">
    <source>
        <dbReference type="Proteomes" id="UP000828251"/>
    </source>
</evidence>